<evidence type="ECO:0000313" key="4">
    <source>
        <dbReference type="Proteomes" id="UP001165190"/>
    </source>
</evidence>
<reference evidence="3" key="1">
    <citation type="submission" date="2023-05" db="EMBL/GenBank/DDBJ databases">
        <title>Genome and transcriptome analyses reveal genes involved in the formation of fine ridges on petal epidermal cells in Hibiscus trionum.</title>
        <authorList>
            <person name="Koshimizu S."/>
            <person name="Masuda S."/>
            <person name="Ishii T."/>
            <person name="Shirasu K."/>
            <person name="Hoshino A."/>
            <person name="Arita M."/>
        </authorList>
    </citation>
    <scope>NUCLEOTIDE SEQUENCE</scope>
    <source>
        <strain evidence="3">Hamamatsu line</strain>
    </source>
</reference>
<dbReference type="Gene3D" id="3.40.50.2300">
    <property type="match status" value="1"/>
</dbReference>
<feature type="domain" description="Response regulatory" evidence="2">
    <location>
        <begin position="28"/>
        <end position="143"/>
    </location>
</feature>
<dbReference type="SUPFAM" id="SSF52172">
    <property type="entry name" value="CheY-like"/>
    <property type="match status" value="1"/>
</dbReference>
<protein>
    <submittedName>
        <fullName evidence="3">Response regulator 22</fullName>
    </submittedName>
</protein>
<dbReference type="PANTHER" id="PTHR43228">
    <property type="entry name" value="TWO-COMPONENT RESPONSE REGULATOR"/>
    <property type="match status" value="1"/>
</dbReference>
<name>A0A9W7HWT2_HIBTR</name>
<comment type="caution">
    <text evidence="3">The sequence shown here is derived from an EMBL/GenBank/DDBJ whole genome shotgun (WGS) entry which is preliminary data.</text>
</comment>
<dbReference type="OrthoDB" id="21225at2759"/>
<proteinExistence type="predicted"/>
<sequence length="152" mass="16632">MVLGNDASSSSSSMISDEEMVNNNKSLSVLVVDDDPLLRMFHDTYLRHFGLESQVVENGKKAVDLFRLGASFNLILMDKDMPVMNGVEATKALRAIGVTSMIVGLTSRVPPCEIQAFMAAGLDYCFEKPLASDVVDFLLKELNKNNNNGNNV</sequence>
<gene>
    <name evidence="3" type="ORF">HRI_002119900</name>
</gene>
<dbReference type="AlphaFoldDB" id="A0A9W7HWT2"/>
<dbReference type="CDD" id="cd17546">
    <property type="entry name" value="REC_hyHK_CKI1_RcsC-like"/>
    <property type="match status" value="1"/>
</dbReference>
<keyword evidence="4" id="KW-1185">Reference proteome</keyword>
<dbReference type="PROSITE" id="PS50110">
    <property type="entry name" value="RESPONSE_REGULATORY"/>
    <property type="match status" value="1"/>
</dbReference>
<dbReference type="SMART" id="SM00448">
    <property type="entry name" value="REC"/>
    <property type="match status" value="1"/>
</dbReference>
<dbReference type="Proteomes" id="UP001165190">
    <property type="component" value="Unassembled WGS sequence"/>
</dbReference>
<dbReference type="InterPro" id="IPR011006">
    <property type="entry name" value="CheY-like_superfamily"/>
</dbReference>
<keyword evidence="1" id="KW-0597">Phosphoprotein</keyword>
<dbReference type="PANTHER" id="PTHR43228:SF1">
    <property type="entry name" value="TWO-COMPONENT RESPONSE REGULATOR ARR22"/>
    <property type="match status" value="1"/>
</dbReference>
<dbReference type="InterPro" id="IPR052048">
    <property type="entry name" value="ST_Response_Regulator"/>
</dbReference>
<dbReference type="InterPro" id="IPR001789">
    <property type="entry name" value="Sig_transdc_resp-reg_receiver"/>
</dbReference>
<dbReference type="GO" id="GO:0000160">
    <property type="term" value="P:phosphorelay signal transduction system"/>
    <property type="evidence" value="ECO:0007669"/>
    <property type="project" value="InterPro"/>
</dbReference>
<feature type="modified residue" description="4-aspartylphosphate" evidence="1">
    <location>
        <position position="78"/>
    </location>
</feature>
<organism evidence="3 4">
    <name type="scientific">Hibiscus trionum</name>
    <name type="common">Flower of an hour</name>
    <dbReference type="NCBI Taxonomy" id="183268"/>
    <lineage>
        <taxon>Eukaryota</taxon>
        <taxon>Viridiplantae</taxon>
        <taxon>Streptophyta</taxon>
        <taxon>Embryophyta</taxon>
        <taxon>Tracheophyta</taxon>
        <taxon>Spermatophyta</taxon>
        <taxon>Magnoliopsida</taxon>
        <taxon>eudicotyledons</taxon>
        <taxon>Gunneridae</taxon>
        <taxon>Pentapetalae</taxon>
        <taxon>rosids</taxon>
        <taxon>malvids</taxon>
        <taxon>Malvales</taxon>
        <taxon>Malvaceae</taxon>
        <taxon>Malvoideae</taxon>
        <taxon>Hibiscus</taxon>
    </lineage>
</organism>
<accession>A0A9W7HWT2</accession>
<dbReference type="Pfam" id="PF00072">
    <property type="entry name" value="Response_reg"/>
    <property type="match status" value="1"/>
</dbReference>
<evidence type="ECO:0000259" key="2">
    <source>
        <dbReference type="PROSITE" id="PS50110"/>
    </source>
</evidence>
<evidence type="ECO:0000313" key="3">
    <source>
        <dbReference type="EMBL" id="GMI84506.1"/>
    </source>
</evidence>
<dbReference type="EMBL" id="BSYR01000020">
    <property type="protein sequence ID" value="GMI84506.1"/>
    <property type="molecule type" value="Genomic_DNA"/>
</dbReference>
<evidence type="ECO:0000256" key="1">
    <source>
        <dbReference type="PROSITE-ProRule" id="PRU00169"/>
    </source>
</evidence>